<organism evidence="1 2">
    <name type="scientific">Daphnia galeata</name>
    <dbReference type="NCBI Taxonomy" id="27404"/>
    <lineage>
        <taxon>Eukaryota</taxon>
        <taxon>Metazoa</taxon>
        <taxon>Ecdysozoa</taxon>
        <taxon>Arthropoda</taxon>
        <taxon>Crustacea</taxon>
        <taxon>Branchiopoda</taxon>
        <taxon>Diplostraca</taxon>
        <taxon>Cladocera</taxon>
        <taxon>Anomopoda</taxon>
        <taxon>Daphniidae</taxon>
        <taxon>Daphnia</taxon>
    </lineage>
</organism>
<dbReference type="AlphaFoldDB" id="A0A8J2RHE4"/>
<name>A0A8J2RHE4_9CRUS</name>
<evidence type="ECO:0000313" key="1">
    <source>
        <dbReference type="EMBL" id="CAH0104640.1"/>
    </source>
</evidence>
<evidence type="ECO:0000313" key="2">
    <source>
        <dbReference type="Proteomes" id="UP000789390"/>
    </source>
</evidence>
<accession>A0A8J2RHE4</accession>
<proteinExistence type="predicted"/>
<protein>
    <submittedName>
        <fullName evidence="1">Uncharacterized protein</fullName>
    </submittedName>
</protein>
<keyword evidence="2" id="KW-1185">Reference proteome</keyword>
<reference evidence="1" key="1">
    <citation type="submission" date="2021-11" db="EMBL/GenBank/DDBJ databases">
        <authorList>
            <person name="Schell T."/>
        </authorList>
    </citation>
    <scope>NUCLEOTIDE SEQUENCE</scope>
    <source>
        <strain evidence="1">M5</strain>
    </source>
</reference>
<dbReference type="Proteomes" id="UP000789390">
    <property type="component" value="Unassembled WGS sequence"/>
</dbReference>
<gene>
    <name evidence="1" type="ORF">DGAL_LOCUS7551</name>
</gene>
<comment type="caution">
    <text evidence="1">The sequence shown here is derived from an EMBL/GenBank/DDBJ whole genome shotgun (WGS) entry which is preliminary data.</text>
</comment>
<dbReference type="EMBL" id="CAKKLH010000148">
    <property type="protein sequence ID" value="CAH0104640.1"/>
    <property type="molecule type" value="Genomic_DNA"/>
</dbReference>
<sequence length="83" mass="9148">MFPPDPERSSLLPWRALLHQANQGLAEQNFTTSEKCGLLAILSVPYVIPIDVAYGILIRFAANASAISTAGKRIRRFNLGIHE</sequence>